<proteinExistence type="predicted"/>
<reference evidence="1 2" key="1">
    <citation type="submission" date="2023-05" db="EMBL/GenBank/DDBJ databases">
        <title>B98-5 Cell Line De Novo Hybrid Assembly: An Optical Mapping Approach.</title>
        <authorList>
            <person name="Kananen K."/>
            <person name="Auerbach J.A."/>
            <person name="Kautto E."/>
            <person name="Blachly J.S."/>
        </authorList>
    </citation>
    <scope>NUCLEOTIDE SEQUENCE [LARGE SCALE GENOMIC DNA]</scope>
    <source>
        <strain evidence="1">B95-8</strain>
        <tissue evidence="1">Cell line</tissue>
    </source>
</reference>
<feature type="non-terminal residue" evidence="1">
    <location>
        <position position="1"/>
    </location>
</feature>
<dbReference type="Gene3D" id="1.20.58.60">
    <property type="match status" value="1"/>
</dbReference>
<sequence>ADSTIIEKWIDGVKDFLMKQQAAQGDDTDLQRQLDQCSAFVNEIETIESSLKNMKEIETNLRSGPVAGIKTWVQIRLGDYQTQLEKLSKE</sequence>
<keyword evidence="2" id="KW-1185">Reference proteome</keyword>
<gene>
    <name evidence="1" type="ORF">P7K49_008713</name>
</gene>
<accession>A0ABQ9VYK2</accession>
<dbReference type="Proteomes" id="UP001266305">
    <property type="component" value="Unassembled WGS sequence"/>
</dbReference>
<dbReference type="EMBL" id="JASSZA010000004">
    <property type="protein sequence ID" value="KAK2114447.1"/>
    <property type="molecule type" value="Genomic_DNA"/>
</dbReference>
<evidence type="ECO:0000313" key="2">
    <source>
        <dbReference type="Proteomes" id="UP001266305"/>
    </source>
</evidence>
<protein>
    <submittedName>
        <fullName evidence="1">Uncharacterized protein</fullName>
    </submittedName>
</protein>
<evidence type="ECO:0000313" key="1">
    <source>
        <dbReference type="EMBL" id="KAK2114447.1"/>
    </source>
</evidence>
<name>A0ABQ9VYK2_SAGOE</name>
<organism evidence="1 2">
    <name type="scientific">Saguinus oedipus</name>
    <name type="common">Cotton-top tamarin</name>
    <name type="synonym">Oedipomidas oedipus</name>
    <dbReference type="NCBI Taxonomy" id="9490"/>
    <lineage>
        <taxon>Eukaryota</taxon>
        <taxon>Metazoa</taxon>
        <taxon>Chordata</taxon>
        <taxon>Craniata</taxon>
        <taxon>Vertebrata</taxon>
        <taxon>Euteleostomi</taxon>
        <taxon>Mammalia</taxon>
        <taxon>Eutheria</taxon>
        <taxon>Euarchontoglires</taxon>
        <taxon>Primates</taxon>
        <taxon>Haplorrhini</taxon>
        <taxon>Platyrrhini</taxon>
        <taxon>Cebidae</taxon>
        <taxon>Callitrichinae</taxon>
        <taxon>Saguinus</taxon>
    </lineage>
</organism>
<comment type="caution">
    <text evidence="1">The sequence shown here is derived from an EMBL/GenBank/DDBJ whole genome shotgun (WGS) entry which is preliminary data.</text>
</comment>
<feature type="non-terminal residue" evidence="1">
    <location>
        <position position="90"/>
    </location>
</feature>
<dbReference type="SUPFAM" id="SSF46966">
    <property type="entry name" value="Spectrin repeat"/>
    <property type="match status" value="1"/>
</dbReference>